<dbReference type="GO" id="GO:0005886">
    <property type="term" value="C:plasma membrane"/>
    <property type="evidence" value="ECO:0007669"/>
    <property type="project" value="UniProtKB-SubCell"/>
</dbReference>
<dbReference type="GO" id="GO:0015036">
    <property type="term" value="F:disulfide oxidoreductase activity"/>
    <property type="evidence" value="ECO:0007669"/>
    <property type="project" value="InterPro"/>
</dbReference>
<dbReference type="PANTHER" id="PTHR42852:SF6">
    <property type="entry name" value="THIOL:DISULFIDE INTERCHANGE PROTEIN DSBE"/>
    <property type="match status" value="1"/>
</dbReference>
<protein>
    <submittedName>
        <fullName evidence="7">Thiol:disulfide interchange protein DsbE</fullName>
    </submittedName>
</protein>
<dbReference type="RefSeq" id="WP_008078678.1">
    <property type="nucleotide sequence ID" value="NZ_AEVT01000084.1"/>
</dbReference>
<evidence type="ECO:0000256" key="2">
    <source>
        <dbReference type="ARBA" id="ARBA00007758"/>
    </source>
</evidence>
<evidence type="ECO:0000256" key="3">
    <source>
        <dbReference type="ARBA" id="ARBA00022748"/>
    </source>
</evidence>
<dbReference type="EMBL" id="AEVT01000084">
    <property type="protein sequence ID" value="EGA69375.1"/>
    <property type="molecule type" value="Genomic_DNA"/>
</dbReference>
<keyword evidence="3" id="KW-0201">Cytochrome c-type biogenesis</keyword>
<proteinExistence type="inferred from homology"/>
<comment type="similarity">
    <text evidence="2">Belongs to the thioredoxin family. DsbE subfamily.</text>
</comment>
<dbReference type="InterPro" id="IPR013766">
    <property type="entry name" value="Thioredoxin_domain"/>
</dbReference>
<evidence type="ECO:0000256" key="5">
    <source>
        <dbReference type="ARBA" id="ARBA00023284"/>
    </source>
</evidence>
<dbReference type="AlphaFoldDB" id="E8M9K8"/>
<dbReference type="PANTHER" id="PTHR42852">
    <property type="entry name" value="THIOL:DISULFIDE INTERCHANGE PROTEIN DSBE"/>
    <property type="match status" value="1"/>
</dbReference>
<evidence type="ECO:0000256" key="4">
    <source>
        <dbReference type="ARBA" id="ARBA00023157"/>
    </source>
</evidence>
<dbReference type="SUPFAM" id="SSF52833">
    <property type="entry name" value="Thioredoxin-like"/>
    <property type="match status" value="1"/>
</dbReference>
<dbReference type="InterPro" id="IPR036249">
    <property type="entry name" value="Thioredoxin-like_sf"/>
</dbReference>
<accession>E8M9K8</accession>
<evidence type="ECO:0000313" key="7">
    <source>
        <dbReference type="EMBL" id="EGA69375.1"/>
    </source>
</evidence>
<dbReference type="Proteomes" id="UP000006228">
    <property type="component" value="Unassembled WGS sequence"/>
</dbReference>
<dbReference type="GeneID" id="95570256"/>
<organism evidence="7 8">
    <name type="scientific">Vibrio sinaloensis DSM 21326</name>
    <dbReference type="NCBI Taxonomy" id="945550"/>
    <lineage>
        <taxon>Bacteria</taxon>
        <taxon>Pseudomonadati</taxon>
        <taxon>Pseudomonadota</taxon>
        <taxon>Gammaproteobacteria</taxon>
        <taxon>Vibrionales</taxon>
        <taxon>Vibrionaceae</taxon>
        <taxon>Vibrio</taxon>
        <taxon>Vibrio oreintalis group</taxon>
    </lineage>
</organism>
<dbReference type="OrthoDB" id="9799347at2"/>
<comment type="subcellular location">
    <subcellularLocation>
        <location evidence="1">Cell inner membrane</location>
        <topology evidence="1">Single-pass membrane protein</topology>
        <orientation evidence="1">Periplasmic side</orientation>
    </subcellularLocation>
</comment>
<dbReference type="InterPro" id="IPR004799">
    <property type="entry name" value="Periplasmic_diS_OxRdtase_DsbE"/>
</dbReference>
<keyword evidence="5" id="KW-0676">Redox-active center</keyword>
<dbReference type="Gene3D" id="3.40.30.10">
    <property type="entry name" value="Glutaredoxin"/>
    <property type="match status" value="1"/>
</dbReference>
<dbReference type="InterPro" id="IPR050553">
    <property type="entry name" value="Thioredoxin_ResA/DsbE_sf"/>
</dbReference>
<dbReference type="Pfam" id="PF08534">
    <property type="entry name" value="Redoxin"/>
    <property type="match status" value="1"/>
</dbReference>
<evidence type="ECO:0000313" key="8">
    <source>
        <dbReference type="Proteomes" id="UP000006228"/>
    </source>
</evidence>
<evidence type="ECO:0000256" key="1">
    <source>
        <dbReference type="ARBA" id="ARBA00004383"/>
    </source>
</evidence>
<dbReference type="GO" id="GO:0017004">
    <property type="term" value="P:cytochrome complex assembly"/>
    <property type="evidence" value="ECO:0007669"/>
    <property type="project" value="UniProtKB-KW"/>
</dbReference>
<evidence type="ECO:0000259" key="6">
    <source>
        <dbReference type="PROSITE" id="PS51352"/>
    </source>
</evidence>
<dbReference type="GO" id="GO:0030288">
    <property type="term" value="C:outer membrane-bounded periplasmic space"/>
    <property type="evidence" value="ECO:0007669"/>
    <property type="project" value="InterPro"/>
</dbReference>
<name>E8M9K8_PHOS4</name>
<dbReference type="PROSITE" id="PS51352">
    <property type="entry name" value="THIOREDOXIN_2"/>
    <property type="match status" value="1"/>
</dbReference>
<dbReference type="InterPro" id="IPR013740">
    <property type="entry name" value="Redoxin"/>
</dbReference>
<reference evidence="7 8" key="1">
    <citation type="journal article" date="2012" name="Int. J. Syst. Evol. Microbiol.">
        <title>Vibrio caribbeanicus sp. nov., isolated from the marine sponge Scleritoderma cyanea.</title>
        <authorList>
            <person name="Hoffmann M."/>
            <person name="Monday S.R."/>
            <person name="Allard M.W."/>
            <person name="Strain E.A."/>
            <person name="Whittaker P."/>
            <person name="Naum M."/>
            <person name="McCarthy P.J."/>
            <person name="Lopez J.V."/>
            <person name="Fischer M."/>
            <person name="Brown E.W."/>
        </authorList>
    </citation>
    <scope>NUCLEOTIDE SEQUENCE [LARGE SCALE GENOMIC DNA]</scope>
    <source>
        <strain evidence="8">DSMZ 21326</strain>
    </source>
</reference>
<keyword evidence="4" id="KW-1015">Disulfide bond</keyword>
<comment type="caution">
    <text evidence="7">The sequence shown here is derived from an EMBL/GenBank/DDBJ whole genome shotgun (WGS) entry which is preliminary data.</text>
</comment>
<dbReference type="NCBIfam" id="TIGR00385">
    <property type="entry name" value="dsbE"/>
    <property type="match status" value="1"/>
</dbReference>
<feature type="domain" description="Thioredoxin" evidence="6">
    <location>
        <begin position="37"/>
        <end position="174"/>
    </location>
</feature>
<sequence length="177" mass="19904">MALFRNRKILVFVLALAGFIGFLVAGLQANQFGPQQQPIVRHFPSIPVTLLSGEKKEQATLVMEHDFQLVNVWASWCGVCKAEHSYLIQLAQQGVPMIGVNYRDHQSSANNYLGQYGNPYQHVLLDPQGKLGIELGVIGTPETYLVTQQGEIVYKHIGMLSPRVWQKHFAHYFQPST</sequence>
<dbReference type="eggNOG" id="COG0526">
    <property type="taxonomic scope" value="Bacteria"/>
</dbReference>
<gene>
    <name evidence="7" type="ORF">VISI1226_02987</name>
</gene>